<keyword evidence="1" id="KW-0808">Transferase</keyword>
<feature type="compositionally biased region" description="Basic and acidic residues" evidence="6">
    <location>
        <begin position="1316"/>
        <end position="1325"/>
    </location>
</feature>
<feature type="region of interest" description="Disordered" evidence="6">
    <location>
        <begin position="318"/>
        <end position="337"/>
    </location>
</feature>
<dbReference type="PANTHER" id="PTHR45707">
    <property type="entry name" value="C2 CALCIUM/LIPID-BINDING PLANT PHOSPHORIBOSYLTRANSFERASE FAMILY PROTEIN"/>
    <property type="match status" value="1"/>
</dbReference>
<feature type="compositionally biased region" description="Basic and acidic residues" evidence="6">
    <location>
        <begin position="719"/>
        <end position="730"/>
    </location>
</feature>
<dbReference type="SMART" id="SM00220">
    <property type="entry name" value="S_TKc"/>
    <property type="match status" value="1"/>
</dbReference>
<name>A0A2K2CMZ3_BRADI</name>
<dbReference type="Pfam" id="PF00069">
    <property type="entry name" value="Pkinase"/>
    <property type="match status" value="1"/>
</dbReference>
<dbReference type="GO" id="GO:0004672">
    <property type="term" value="F:protein kinase activity"/>
    <property type="evidence" value="ECO:0007669"/>
    <property type="project" value="InterPro"/>
</dbReference>
<feature type="compositionally biased region" description="Polar residues" evidence="6">
    <location>
        <begin position="798"/>
        <end position="807"/>
    </location>
</feature>
<dbReference type="InterPro" id="IPR008271">
    <property type="entry name" value="Ser/Thr_kinase_AS"/>
</dbReference>
<reference evidence="8" key="2">
    <citation type="submission" date="2017-06" db="EMBL/GenBank/DDBJ databases">
        <title>WGS assembly of Brachypodium distachyon.</title>
        <authorList>
            <consortium name="The International Brachypodium Initiative"/>
            <person name="Lucas S."/>
            <person name="Harmon-Smith M."/>
            <person name="Lail K."/>
            <person name="Tice H."/>
            <person name="Grimwood J."/>
            <person name="Bruce D."/>
            <person name="Barry K."/>
            <person name="Shu S."/>
            <person name="Lindquist E."/>
            <person name="Wang M."/>
            <person name="Pitluck S."/>
            <person name="Vogel J.P."/>
            <person name="Garvin D.F."/>
            <person name="Mockler T.C."/>
            <person name="Schmutz J."/>
            <person name="Rokhsar D."/>
            <person name="Bevan M.W."/>
        </authorList>
    </citation>
    <scope>NUCLEOTIDE SEQUENCE</scope>
    <source>
        <strain evidence="8">Bd21</strain>
    </source>
</reference>
<evidence type="ECO:0000259" key="7">
    <source>
        <dbReference type="PROSITE" id="PS50011"/>
    </source>
</evidence>
<organism evidence="8">
    <name type="scientific">Brachypodium distachyon</name>
    <name type="common">Purple false brome</name>
    <name type="synonym">Trachynia distachya</name>
    <dbReference type="NCBI Taxonomy" id="15368"/>
    <lineage>
        <taxon>Eukaryota</taxon>
        <taxon>Viridiplantae</taxon>
        <taxon>Streptophyta</taxon>
        <taxon>Embryophyta</taxon>
        <taxon>Tracheophyta</taxon>
        <taxon>Spermatophyta</taxon>
        <taxon>Magnoliopsida</taxon>
        <taxon>Liliopsida</taxon>
        <taxon>Poales</taxon>
        <taxon>Poaceae</taxon>
        <taxon>BOP clade</taxon>
        <taxon>Pooideae</taxon>
        <taxon>Stipodae</taxon>
        <taxon>Brachypodieae</taxon>
        <taxon>Brachypodium</taxon>
    </lineage>
</organism>
<dbReference type="GO" id="GO:0005524">
    <property type="term" value="F:ATP binding"/>
    <property type="evidence" value="ECO:0007669"/>
    <property type="project" value="UniProtKB-UniRule"/>
</dbReference>
<keyword evidence="4 5" id="KW-0067">ATP-binding</keyword>
<dbReference type="Gene3D" id="1.10.510.10">
    <property type="entry name" value="Transferase(Phosphotransferase) domain 1"/>
    <property type="match status" value="1"/>
</dbReference>
<feature type="region of interest" description="Disordered" evidence="6">
    <location>
        <begin position="792"/>
        <end position="861"/>
    </location>
</feature>
<feature type="binding site" evidence="5">
    <location>
        <position position="53"/>
    </location>
    <ligand>
        <name>ATP</name>
        <dbReference type="ChEBI" id="CHEBI:30616"/>
    </ligand>
</feature>
<dbReference type="PROSITE" id="PS00107">
    <property type="entry name" value="PROTEIN_KINASE_ATP"/>
    <property type="match status" value="1"/>
</dbReference>
<evidence type="ECO:0000256" key="4">
    <source>
        <dbReference type="ARBA" id="ARBA00022840"/>
    </source>
</evidence>
<keyword evidence="10" id="KW-1185">Reference proteome</keyword>
<dbReference type="Gene3D" id="3.30.200.20">
    <property type="entry name" value="Phosphorylase Kinase, domain 1"/>
    <property type="match status" value="1"/>
</dbReference>
<feature type="domain" description="Protein kinase" evidence="7">
    <location>
        <begin position="25"/>
        <end position="309"/>
    </location>
</feature>
<evidence type="ECO:0000313" key="9">
    <source>
        <dbReference type="EnsemblPlants" id="PNT63383"/>
    </source>
</evidence>
<dbReference type="Gramene" id="PNT63383">
    <property type="protein sequence ID" value="PNT63383"/>
    <property type="gene ID" value="BRADI_4g15015v3"/>
</dbReference>
<feature type="compositionally biased region" description="Basic residues" evidence="6">
    <location>
        <begin position="817"/>
        <end position="831"/>
    </location>
</feature>
<feature type="compositionally biased region" description="Polar residues" evidence="6">
    <location>
        <begin position="836"/>
        <end position="853"/>
    </location>
</feature>
<dbReference type="EnsemblPlants" id="PNT63383">
    <property type="protein sequence ID" value="PNT63383"/>
    <property type="gene ID" value="BRADI_4g15015v3"/>
</dbReference>
<feature type="compositionally biased region" description="Polar residues" evidence="6">
    <location>
        <begin position="447"/>
        <end position="463"/>
    </location>
</feature>
<dbReference type="PANTHER" id="PTHR45707:SF71">
    <property type="entry name" value="PROTEIN KINASE DOMAIN-CONTAINING PROTEIN"/>
    <property type="match status" value="1"/>
</dbReference>
<evidence type="ECO:0000313" key="8">
    <source>
        <dbReference type="EMBL" id="PNT63383.1"/>
    </source>
</evidence>
<accession>A0A2K2CMZ3</accession>
<dbReference type="InterPro" id="IPR011009">
    <property type="entry name" value="Kinase-like_dom_sf"/>
</dbReference>
<feature type="compositionally biased region" description="Polar residues" evidence="6">
    <location>
        <begin position="1327"/>
        <end position="1337"/>
    </location>
</feature>
<dbReference type="OrthoDB" id="2013020at2759"/>
<sequence length="1472" mass="165814">MGSKSEQTNVLPQSRRQADLEEITRKYSMEIGRGAYGVVYKGTDKDGEEIAVKVLQERTGGNHDSEFNKEFYSLLELRHQNIILLVGYCYETEKRINNFTKKFDEITRAALCFEYAPNGNLRNYISDEDHRLDWHTRYNIIKGTCEGLNYLHNHSKGPIYHLDLKPENILLTGNMVPKIADFGMSRLFTDKTTKTTTRAIGTWRYQPLEYKSKGTISKGFDIYSLGVIIIEMVVGPKTYDDFDQFCRPEEVIELADKRWRPKLKVTENYQSLESYCQQVKICLEIALKCVDIKRNRRPTIADIISHLNEVENKTPKRDSVVQESWKDSGSSTRQVQSMRGLWTPGKNTEEQPATEQIITKQAKAGNTRPEVDYARTMSGRSLMDSKRVNTRNIEDEEVVRLQKKTIGPMPSTWTPEKSMVQQPATTQIIRKQDNTTNARLEVDQEQKVSGNTSEDSNHVGSKNIQDEDPDQAHKETVQSMPSTWILEKSKEHKPATTQISTKQENTANTRPAVDLEQKVRESTTVASNRAGTKGKHDGDVLQMQKETIPSIPSTCTMGKSMEQQPATTQIMMKQVNTPDTRPEVPGEQNLMANTSVGSNHTINTANIQDQDAVLTQNETVESKTITWTLEKSMEEQLAIAHTLKEKTNTATRPEVDYEHKLKGNTSAVSNLTGASNMQEEDVVRMKNETVLSMPNKGTTGTSTKQPATTQIMMKQTDNAKARPEVDHEPKVSGITSVGSKGESTKSKQYKHPVQMKDETVQSMPRAWTMGKSMGQLPALVQIILKEASTPARLEGSTAADSNCISTRNKQDEDAGRMKNKNVRSMRTSRLHKSSEKQPATTQTVPKEATSLNTRPEEDHDHKVRCITSVGSNHDVTGNIQDEDVLQTKDETVRSMPSTWMGKSTEQLPATVQIIMNQGNTPNTRPEVDCEQKVVGSTSVDSNSTSTINIRDEAVVGMQNESVQSTHSTWKLGKSMEKQPTQTVMKNDSTTNTRLEVDREQKLRDSTSVDSDGHTCARNIPAENEAHAQNKSVQPMSPAWTSWKSMEQPPVTTQIIVKQANIPNTRPEEHCEQTVRGSTWLGSNRADKRSIQDEDAIQRLNEIVQLLPSAWRLGKRTVKQPALAEIILEQANTINTRLEVDHEKKLRHDTLLSSTSANTVNIQDKDVVRMQNENVGSVPTMLIPGKSTRQQPTTMEFMLKQANTPNTRPEVQTMSCVWTPGKSTEEPHVTVQTILKQGNIPNARPEEHCEQKFRGSTSLDSNQADKTKIQDEDVNQVQNKIVQMMTSTWRPSKSTVQQQAIAEIILEQTNTIHTRLEVDHEDKLRGDTSASSNRANTRNIQDEDAVQMQNENVRSAHTLLIPGKSAKQQPTTMEFTVKQANTANARPEIDREPKLSGSTLVGFKHTNKINIQDKDAVRMQKRTVRISKFVFNSLNPINDRLHELERIVYICARICNFSNFTQEHTAAKPFLEY</sequence>
<keyword evidence="3" id="KW-0418">Kinase</keyword>
<dbReference type="InterPro" id="IPR017441">
    <property type="entry name" value="Protein_kinase_ATP_BS"/>
</dbReference>
<evidence type="ECO:0000313" key="10">
    <source>
        <dbReference type="Proteomes" id="UP000008810"/>
    </source>
</evidence>
<feature type="compositionally biased region" description="Polar residues" evidence="6">
    <location>
        <begin position="495"/>
        <end position="509"/>
    </location>
</feature>
<feature type="region of interest" description="Disordered" evidence="6">
    <location>
        <begin position="441"/>
        <end position="510"/>
    </location>
</feature>
<dbReference type="EMBL" id="CM000883">
    <property type="protein sequence ID" value="PNT63383.1"/>
    <property type="molecule type" value="Genomic_DNA"/>
</dbReference>
<reference evidence="8 9" key="1">
    <citation type="journal article" date="2010" name="Nature">
        <title>Genome sequencing and analysis of the model grass Brachypodium distachyon.</title>
        <authorList>
            <consortium name="International Brachypodium Initiative"/>
        </authorList>
    </citation>
    <scope>NUCLEOTIDE SEQUENCE [LARGE SCALE GENOMIC DNA]</scope>
    <source>
        <strain evidence="8 9">Bd21</strain>
    </source>
</reference>
<evidence type="ECO:0000256" key="2">
    <source>
        <dbReference type="ARBA" id="ARBA00022741"/>
    </source>
</evidence>
<proteinExistence type="predicted"/>
<feature type="region of interest" description="Disordered" evidence="6">
    <location>
        <begin position="1316"/>
        <end position="1337"/>
    </location>
</feature>
<keyword evidence="2 5" id="KW-0547">Nucleotide-binding</keyword>
<dbReference type="FunFam" id="1.10.510.10:FF:000625">
    <property type="entry name" value="Cysteine-rich receptor-like protein kinase 6"/>
    <property type="match status" value="1"/>
</dbReference>
<gene>
    <name evidence="8" type="ORF">BRADI_4g15015v3</name>
</gene>
<dbReference type="PROSITE" id="PS00108">
    <property type="entry name" value="PROTEIN_KINASE_ST"/>
    <property type="match status" value="1"/>
</dbReference>
<feature type="region of interest" description="Disordered" evidence="6">
    <location>
        <begin position="719"/>
        <end position="757"/>
    </location>
</feature>
<reference evidence="9" key="3">
    <citation type="submission" date="2018-08" db="UniProtKB">
        <authorList>
            <consortium name="EnsemblPlants"/>
        </authorList>
    </citation>
    <scope>IDENTIFICATION</scope>
    <source>
        <strain evidence="9">cv. Bd21</strain>
    </source>
</reference>
<evidence type="ECO:0000256" key="5">
    <source>
        <dbReference type="PROSITE-ProRule" id="PRU10141"/>
    </source>
</evidence>
<evidence type="ECO:0000256" key="1">
    <source>
        <dbReference type="ARBA" id="ARBA00022679"/>
    </source>
</evidence>
<dbReference type="PROSITE" id="PS50011">
    <property type="entry name" value="PROTEIN_KINASE_DOM"/>
    <property type="match status" value="1"/>
</dbReference>
<dbReference type="InParanoid" id="A0A2K2CMZ3"/>
<dbReference type="InterPro" id="IPR000719">
    <property type="entry name" value="Prot_kinase_dom"/>
</dbReference>
<dbReference type="Proteomes" id="UP000008810">
    <property type="component" value="Chromosome 4"/>
</dbReference>
<evidence type="ECO:0000256" key="3">
    <source>
        <dbReference type="ARBA" id="ARBA00022777"/>
    </source>
</evidence>
<feature type="compositionally biased region" description="Polar residues" evidence="6">
    <location>
        <begin position="327"/>
        <end position="337"/>
    </location>
</feature>
<dbReference type="SUPFAM" id="SSF56112">
    <property type="entry name" value="Protein kinase-like (PK-like)"/>
    <property type="match status" value="1"/>
</dbReference>
<protein>
    <recommendedName>
        <fullName evidence="7">Protein kinase domain-containing protein</fullName>
    </recommendedName>
</protein>
<evidence type="ECO:0000256" key="6">
    <source>
        <dbReference type="SAM" id="MobiDB-lite"/>
    </source>
</evidence>